<dbReference type="EMBL" id="CAXDID020000213">
    <property type="protein sequence ID" value="CAL6057182.1"/>
    <property type="molecule type" value="Genomic_DNA"/>
</dbReference>
<evidence type="ECO:0000313" key="3">
    <source>
        <dbReference type="Proteomes" id="UP001642409"/>
    </source>
</evidence>
<name>A0AA86PKJ7_9EUKA</name>
<organism evidence="1">
    <name type="scientific">Hexamita inflata</name>
    <dbReference type="NCBI Taxonomy" id="28002"/>
    <lineage>
        <taxon>Eukaryota</taxon>
        <taxon>Metamonada</taxon>
        <taxon>Diplomonadida</taxon>
        <taxon>Hexamitidae</taxon>
        <taxon>Hexamitinae</taxon>
        <taxon>Hexamita</taxon>
    </lineage>
</organism>
<reference evidence="1" key="1">
    <citation type="submission" date="2023-06" db="EMBL/GenBank/DDBJ databases">
        <authorList>
            <person name="Kurt Z."/>
        </authorList>
    </citation>
    <scope>NUCLEOTIDE SEQUENCE</scope>
</reference>
<dbReference type="Proteomes" id="UP001642409">
    <property type="component" value="Unassembled WGS sequence"/>
</dbReference>
<sequence>MIYKLKKLFFLKPRKDCEQKYQEIFMNVWSAEQKQELIHLVKQQMHENCYVDFNDISQINQPRFQTRRKYSQNH</sequence>
<protein>
    <submittedName>
        <fullName evidence="1">Uncharacterized protein</fullName>
    </submittedName>
</protein>
<evidence type="ECO:0000313" key="1">
    <source>
        <dbReference type="EMBL" id="CAI9940163.1"/>
    </source>
</evidence>
<proteinExistence type="predicted"/>
<accession>A0AA86PKJ7</accession>
<dbReference type="AlphaFoldDB" id="A0AA86PKJ7"/>
<evidence type="ECO:0000313" key="2">
    <source>
        <dbReference type="EMBL" id="CAL6057182.1"/>
    </source>
</evidence>
<dbReference type="EMBL" id="CATOUU010000674">
    <property type="protein sequence ID" value="CAI9940163.1"/>
    <property type="molecule type" value="Genomic_DNA"/>
</dbReference>
<keyword evidence="3" id="KW-1185">Reference proteome</keyword>
<comment type="caution">
    <text evidence="1">The sequence shown here is derived from an EMBL/GenBank/DDBJ whole genome shotgun (WGS) entry which is preliminary data.</text>
</comment>
<gene>
    <name evidence="1" type="ORF">HINF_LOCUS27808</name>
    <name evidence="2" type="ORF">HINF_LOCUS47382</name>
</gene>
<reference evidence="2 3" key="2">
    <citation type="submission" date="2024-07" db="EMBL/GenBank/DDBJ databases">
        <authorList>
            <person name="Akdeniz Z."/>
        </authorList>
    </citation>
    <scope>NUCLEOTIDE SEQUENCE [LARGE SCALE GENOMIC DNA]</scope>
</reference>